<dbReference type="AlphaFoldDB" id="A0A388LXU3"/>
<keyword evidence="2" id="KW-0812">Transmembrane</keyword>
<feature type="domain" description="FAS1" evidence="3">
    <location>
        <begin position="98"/>
        <end position="229"/>
    </location>
</feature>
<dbReference type="InterPro" id="IPR036378">
    <property type="entry name" value="FAS1_dom_sf"/>
</dbReference>
<gene>
    <name evidence="4" type="ORF">CBR_g44509</name>
</gene>
<evidence type="ECO:0000256" key="2">
    <source>
        <dbReference type="SAM" id="Phobius"/>
    </source>
</evidence>
<dbReference type="Proteomes" id="UP000265515">
    <property type="component" value="Unassembled WGS sequence"/>
</dbReference>
<evidence type="ECO:0000256" key="1">
    <source>
        <dbReference type="SAM" id="MobiDB-lite"/>
    </source>
</evidence>
<keyword evidence="2" id="KW-0472">Membrane</keyword>
<evidence type="ECO:0000313" key="5">
    <source>
        <dbReference type="Proteomes" id="UP000265515"/>
    </source>
</evidence>
<name>A0A388LXU3_CHABU</name>
<reference evidence="4 5" key="1">
    <citation type="journal article" date="2018" name="Cell">
        <title>The Chara Genome: Secondary Complexity and Implications for Plant Terrestrialization.</title>
        <authorList>
            <person name="Nishiyama T."/>
            <person name="Sakayama H."/>
            <person name="Vries J.D."/>
            <person name="Buschmann H."/>
            <person name="Saint-Marcoux D."/>
            <person name="Ullrich K.K."/>
            <person name="Haas F.B."/>
            <person name="Vanderstraeten L."/>
            <person name="Becker D."/>
            <person name="Lang D."/>
            <person name="Vosolsobe S."/>
            <person name="Rombauts S."/>
            <person name="Wilhelmsson P.K.I."/>
            <person name="Janitza P."/>
            <person name="Kern R."/>
            <person name="Heyl A."/>
            <person name="Rumpler F."/>
            <person name="Villalobos L.I.A.C."/>
            <person name="Clay J.M."/>
            <person name="Skokan R."/>
            <person name="Toyoda A."/>
            <person name="Suzuki Y."/>
            <person name="Kagoshima H."/>
            <person name="Schijlen E."/>
            <person name="Tajeshwar N."/>
            <person name="Catarino B."/>
            <person name="Hetherington A.J."/>
            <person name="Saltykova A."/>
            <person name="Bonnot C."/>
            <person name="Breuninger H."/>
            <person name="Symeonidi A."/>
            <person name="Radhakrishnan G.V."/>
            <person name="Van Nieuwerburgh F."/>
            <person name="Deforce D."/>
            <person name="Chang C."/>
            <person name="Karol K.G."/>
            <person name="Hedrich R."/>
            <person name="Ulvskov P."/>
            <person name="Glockner G."/>
            <person name="Delwiche C.F."/>
            <person name="Petrasek J."/>
            <person name="Van de Peer Y."/>
            <person name="Friml J."/>
            <person name="Beilby M."/>
            <person name="Dolan L."/>
            <person name="Kohara Y."/>
            <person name="Sugano S."/>
            <person name="Fujiyama A."/>
            <person name="Delaux P.-M."/>
            <person name="Quint M."/>
            <person name="TheiBen G."/>
            <person name="Hagemann M."/>
            <person name="Harholt J."/>
            <person name="Dunand C."/>
            <person name="Zachgo S."/>
            <person name="Langdale J."/>
            <person name="Maumus F."/>
            <person name="Straeten D.V.D."/>
            <person name="Gould S.B."/>
            <person name="Rensing S.A."/>
        </authorList>
    </citation>
    <scope>NUCLEOTIDE SEQUENCE [LARGE SCALE GENOMIC DNA]</scope>
    <source>
        <strain evidence="4 5">S276</strain>
    </source>
</reference>
<comment type="caution">
    <text evidence="4">The sequence shown here is derived from an EMBL/GenBank/DDBJ whole genome shotgun (WGS) entry which is preliminary data.</text>
</comment>
<keyword evidence="2" id="KW-1133">Transmembrane helix</keyword>
<accession>A0A388LXU3</accession>
<keyword evidence="5" id="KW-1185">Reference proteome</keyword>
<dbReference type="Gramene" id="GBG87052">
    <property type="protein sequence ID" value="GBG87052"/>
    <property type="gene ID" value="CBR_g44509"/>
</dbReference>
<dbReference type="EMBL" id="BFEA01000592">
    <property type="protein sequence ID" value="GBG87052.1"/>
    <property type="molecule type" value="Genomic_DNA"/>
</dbReference>
<feature type="region of interest" description="Disordered" evidence="1">
    <location>
        <begin position="1"/>
        <end position="21"/>
    </location>
</feature>
<dbReference type="SUPFAM" id="SSF82153">
    <property type="entry name" value="FAS1 domain"/>
    <property type="match status" value="1"/>
</dbReference>
<organism evidence="4 5">
    <name type="scientific">Chara braunii</name>
    <name type="common">Braun's stonewort</name>
    <dbReference type="NCBI Taxonomy" id="69332"/>
    <lineage>
        <taxon>Eukaryota</taxon>
        <taxon>Viridiplantae</taxon>
        <taxon>Streptophyta</taxon>
        <taxon>Charophyceae</taxon>
        <taxon>Charales</taxon>
        <taxon>Characeae</taxon>
        <taxon>Chara</taxon>
    </lineage>
</organism>
<sequence>MSMAVGDPWSSGGGVSGGRKCGRSSMIGEVAVIVMRIMVMAVTALSVISAVMGQPSPSAPGHPGQVQPLPDVIERSTQGKNLTLYVGALRSSRGALMAMEAQRRRPGGVTIFAPTDAAVSDQIQRLGGCLAAIPDVADLVMTSSLLYSAVPGHLPMAEIRSRLNQSNGSLRLPTLYPPNEVAVSSATSRYPSTKMGVFVDGAQIFPSGGFDVVTAPDVVVQMVDTLLIPRDTTELISEFCGEATISVPPPISPGTP</sequence>
<evidence type="ECO:0000313" key="4">
    <source>
        <dbReference type="EMBL" id="GBG87052.1"/>
    </source>
</evidence>
<feature type="transmembrane region" description="Helical" evidence="2">
    <location>
        <begin position="30"/>
        <end position="52"/>
    </location>
</feature>
<dbReference type="Pfam" id="PF02469">
    <property type="entry name" value="Fasciclin"/>
    <property type="match status" value="1"/>
</dbReference>
<protein>
    <recommendedName>
        <fullName evidence="3">FAS1 domain-containing protein</fullName>
    </recommendedName>
</protein>
<evidence type="ECO:0000259" key="3">
    <source>
        <dbReference type="Pfam" id="PF02469"/>
    </source>
</evidence>
<proteinExistence type="predicted"/>
<dbReference type="Gene3D" id="2.30.180.10">
    <property type="entry name" value="FAS1 domain"/>
    <property type="match status" value="1"/>
</dbReference>
<dbReference type="InterPro" id="IPR000782">
    <property type="entry name" value="FAS1_domain"/>
</dbReference>